<evidence type="ECO:0000256" key="1">
    <source>
        <dbReference type="ARBA" id="ARBA00022801"/>
    </source>
</evidence>
<dbReference type="Pfam" id="PF02129">
    <property type="entry name" value="Peptidase_S15"/>
    <property type="match status" value="1"/>
</dbReference>
<dbReference type="AlphaFoldDB" id="A0A401R9W2"/>
<dbReference type="InterPro" id="IPR008979">
    <property type="entry name" value="Galactose-bd-like_sf"/>
</dbReference>
<name>A0A401R9W2_STRNR</name>
<sequence length="581" mass="63335">MRFDVAFDVPVRMTDGTELSTNVWRPMTPEPVPVLLVRTPYSKETIGQLGGTSPNLFAMMRAGYAVAFQDCRGTFGSDGIFVPHVHDAADGADTISWLAAQEWCNGNVGMWGPSYLGFVQWQAAATGVPALKAIAPAVTSADLYRAPWHSPGGAMSLDTTLAWATMMSLNEARRAVAEGRDAGLNIPQLAASLADRTLLTEHTPVAEHPLISKYLPWIADIAIGHASRDEAWEQVAALDAVESITTPALHIGGWYDVFIGETLRAYTEMKAHAGSEQARSGQRLIVGPWSHNASGFLGYFPDRGFGITASADAALLTEPQIAFFDRWLKRQADALDGREPVRLFVMGVDQWRDEPDWPLPDTEYTSYYLRGAGPANTAGGAGALSPAEPTDEFVDTYLYDPRRPVPSLGGTMMNMGGYDGPADQRPVHDRDDVLVFVSDVLDESLEVTGPVTATLFVSSSAPDTDFTAKLVDVHPDGRAIILCEGIQRMRYRNSLTEPEPLTPDTVYEIAIDLIATANVFLPGHQIMVEVSSSNFPRYDRNSNTGKVIAQEHLAEMAVAVNRVHRGAEYPSRVTLPVIRRY</sequence>
<dbReference type="Gene3D" id="2.60.120.260">
    <property type="entry name" value="Galactose-binding domain-like"/>
    <property type="match status" value="1"/>
</dbReference>
<organism evidence="3 4">
    <name type="scientific">Streptomyces noursei</name>
    <name type="common">Streptomyces albulus</name>
    <dbReference type="NCBI Taxonomy" id="1971"/>
    <lineage>
        <taxon>Bacteria</taxon>
        <taxon>Bacillati</taxon>
        <taxon>Actinomycetota</taxon>
        <taxon>Actinomycetes</taxon>
        <taxon>Kitasatosporales</taxon>
        <taxon>Streptomycetaceae</taxon>
        <taxon>Streptomyces</taxon>
    </lineage>
</organism>
<dbReference type="Gene3D" id="1.10.3020.10">
    <property type="entry name" value="alpha-amino acid ester hydrolase ( Helical cap domain)"/>
    <property type="match status" value="1"/>
</dbReference>
<dbReference type="InterPro" id="IPR050585">
    <property type="entry name" value="Xaa-Pro_dipeptidyl-ppase/CocE"/>
</dbReference>
<dbReference type="PANTHER" id="PTHR43056:SF10">
    <property type="entry name" value="COCE_NOND FAMILY, PUTATIVE (AFU_ORTHOLOGUE AFUA_7G00600)-RELATED"/>
    <property type="match status" value="1"/>
</dbReference>
<protein>
    <submittedName>
        <fullName evidence="3">X-Pro dipeptidyl-peptidase</fullName>
    </submittedName>
</protein>
<reference evidence="3 4" key="1">
    <citation type="journal article" date="2019" name="Microbiol. Resour. Announc.">
        <title>Draft Genome Sequence of the Most Traditional epsilon-Poly-l-Lysine Producer, Streptomyces albulus NBRC14147.</title>
        <authorList>
            <person name="Yamanaka K."/>
            <person name="Hamano Y."/>
        </authorList>
    </citation>
    <scope>NUCLEOTIDE SEQUENCE [LARGE SCALE GENOMIC DNA]</scope>
    <source>
        <strain evidence="3 4">NBRC 14147</strain>
    </source>
</reference>
<gene>
    <name evidence="3" type="ORF">SALB_07203</name>
</gene>
<dbReference type="SUPFAM" id="SSF49785">
    <property type="entry name" value="Galactose-binding domain-like"/>
    <property type="match status" value="1"/>
</dbReference>
<dbReference type="InterPro" id="IPR029058">
    <property type="entry name" value="AB_hydrolase_fold"/>
</dbReference>
<dbReference type="InterPro" id="IPR013736">
    <property type="entry name" value="Xaa-Pro_dipept_C"/>
</dbReference>
<evidence type="ECO:0000313" key="3">
    <source>
        <dbReference type="EMBL" id="GCB94404.1"/>
    </source>
</evidence>
<dbReference type="GO" id="GO:0008239">
    <property type="term" value="F:dipeptidyl-peptidase activity"/>
    <property type="evidence" value="ECO:0007669"/>
    <property type="project" value="InterPro"/>
</dbReference>
<evidence type="ECO:0000259" key="2">
    <source>
        <dbReference type="SMART" id="SM00939"/>
    </source>
</evidence>
<dbReference type="Proteomes" id="UP000288351">
    <property type="component" value="Unassembled WGS sequence"/>
</dbReference>
<dbReference type="InterPro" id="IPR000383">
    <property type="entry name" value="Xaa-Pro-like_dom"/>
</dbReference>
<dbReference type="RefSeq" id="WP_016570794.1">
    <property type="nucleotide sequence ID" value="NZ_BHXC01000007.1"/>
</dbReference>
<dbReference type="PANTHER" id="PTHR43056">
    <property type="entry name" value="PEPTIDASE S9 PROLYL OLIGOPEPTIDASE"/>
    <property type="match status" value="1"/>
</dbReference>
<dbReference type="EMBL" id="BHXC01000007">
    <property type="protein sequence ID" value="GCB94404.1"/>
    <property type="molecule type" value="Genomic_DNA"/>
</dbReference>
<feature type="domain" description="Xaa-Pro dipeptidyl-peptidase C-terminal" evidence="2">
    <location>
        <begin position="321"/>
        <end position="574"/>
    </location>
</feature>
<dbReference type="SUPFAM" id="SSF53474">
    <property type="entry name" value="alpha/beta-Hydrolases"/>
    <property type="match status" value="1"/>
</dbReference>
<evidence type="ECO:0000313" key="4">
    <source>
        <dbReference type="Proteomes" id="UP000288351"/>
    </source>
</evidence>
<proteinExistence type="predicted"/>
<dbReference type="Pfam" id="PF08530">
    <property type="entry name" value="PepX_C"/>
    <property type="match status" value="1"/>
</dbReference>
<keyword evidence="1" id="KW-0378">Hydrolase</keyword>
<dbReference type="NCBIfam" id="TIGR00976">
    <property type="entry name" value="CocE_NonD"/>
    <property type="match status" value="1"/>
</dbReference>
<dbReference type="InterPro" id="IPR005674">
    <property type="entry name" value="CocE/Ser_esterase"/>
</dbReference>
<dbReference type="Gene3D" id="3.40.50.1820">
    <property type="entry name" value="alpha/beta hydrolase"/>
    <property type="match status" value="1"/>
</dbReference>
<dbReference type="SMART" id="SM00939">
    <property type="entry name" value="PepX_C"/>
    <property type="match status" value="1"/>
</dbReference>
<comment type="caution">
    <text evidence="3">The sequence shown here is derived from an EMBL/GenBank/DDBJ whole genome shotgun (WGS) entry which is preliminary data.</text>
</comment>
<accession>A0A401R9W2</accession>